<feature type="domain" description="Ferritin-like diiron" evidence="11">
    <location>
        <begin position="8"/>
        <end position="157"/>
    </location>
</feature>
<dbReference type="CDD" id="cd01056">
    <property type="entry name" value="Euk_Ferritin"/>
    <property type="match status" value="1"/>
</dbReference>
<keyword evidence="5 9" id="KW-0408">Iron</keyword>
<proteinExistence type="inferred from homology"/>
<evidence type="ECO:0000256" key="6">
    <source>
        <dbReference type="ARBA" id="ARBA00025111"/>
    </source>
</evidence>
<evidence type="ECO:0000256" key="9">
    <source>
        <dbReference type="PIRSR" id="PIRSR601519-1"/>
    </source>
</evidence>
<dbReference type="InterPro" id="IPR009078">
    <property type="entry name" value="Ferritin-like_SF"/>
</dbReference>
<dbReference type="PROSITE" id="PS00204">
    <property type="entry name" value="FERRITIN_2"/>
    <property type="match status" value="1"/>
</dbReference>
<dbReference type="InterPro" id="IPR012347">
    <property type="entry name" value="Ferritin-like"/>
</dbReference>
<evidence type="ECO:0000256" key="5">
    <source>
        <dbReference type="ARBA" id="ARBA00023004"/>
    </source>
</evidence>
<dbReference type="FunFam" id="1.20.1260.10:FF:000002">
    <property type="entry name" value="Ferritin, mitochondrial"/>
    <property type="match status" value="1"/>
</dbReference>
<evidence type="ECO:0000256" key="3">
    <source>
        <dbReference type="ARBA" id="ARBA00022723"/>
    </source>
</evidence>
<evidence type="ECO:0000256" key="8">
    <source>
        <dbReference type="ARBA" id="ARBA00066042"/>
    </source>
</evidence>
<dbReference type="GO" id="GO:0004322">
    <property type="term" value="F:ferroxidase activity"/>
    <property type="evidence" value="ECO:0007669"/>
    <property type="project" value="UniProtKB-EC"/>
</dbReference>
<keyword evidence="13" id="KW-1185">Reference proteome</keyword>
<comment type="function">
    <text evidence="10">Stores iron in a soluble, non-toxic, readily available form. Important for iron homeostasis. Iron is taken up in the ferrous form and deposited as ferric hydroxides after oxidation.</text>
</comment>
<dbReference type="SUPFAM" id="SSF47240">
    <property type="entry name" value="Ferritin-like"/>
    <property type="match status" value="1"/>
</dbReference>
<reference evidence="12 13" key="1">
    <citation type="journal article" date="2019" name="BMC Genomics">
        <title>New insights from Opisthorchis felineus genome: update on genomics of the epidemiologically important liver flukes.</title>
        <authorList>
            <person name="Ershov N.I."/>
            <person name="Mordvinov V.A."/>
            <person name="Prokhortchouk E.B."/>
            <person name="Pakharukova M.Y."/>
            <person name="Gunbin K.V."/>
            <person name="Ustyantsev K."/>
            <person name="Genaev M.A."/>
            <person name="Blinov A.G."/>
            <person name="Mazur A."/>
            <person name="Boulygina E."/>
            <person name="Tsygankova S."/>
            <person name="Khrameeva E."/>
            <person name="Chekanov N."/>
            <person name="Fan G."/>
            <person name="Xiao A."/>
            <person name="Zhang H."/>
            <person name="Xu X."/>
            <person name="Yang H."/>
            <person name="Solovyev V."/>
            <person name="Lee S.M."/>
            <person name="Liu X."/>
            <person name="Afonnikov D.A."/>
            <person name="Skryabin K.G."/>
        </authorList>
    </citation>
    <scope>NUCLEOTIDE SEQUENCE [LARGE SCALE GENOMIC DNA]</scope>
    <source>
        <strain evidence="12">AK-0245</strain>
        <tissue evidence="12">Whole organism</tissue>
    </source>
</reference>
<comment type="subunit">
    <text evidence="8">Oligomer of 24 subunits. The functional molecule forms a roughly spherical shell with a diameter of 12 nm and contains a central cavity into which the insoluble mineral iron core is deposited.</text>
</comment>
<feature type="binding site" evidence="9">
    <location>
        <position position="105"/>
    </location>
    <ligand>
        <name>Fe cation</name>
        <dbReference type="ChEBI" id="CHEBI:24875"/>
        <label>1</label>
    </ligand>
</feature>
<comment type="caution">
    <text evidence="12">The sequence shown here is derived from an EMBL/GenBank/DDBJ whole genome shotgun (WGS) entry which is preliminary data.</text>
</comment>
<dbReference type="InterPro" id="IPR009040">
    <property type="entry name" value="Ferritin-like_diiron"/>
</dbReference>
<keyword evidence="4 10" id="KW-0560">Oxidoreductase</keyword>
<comment type="function">
    <text evidence="6">Stores iron in a soluble, non-toxic, readily available form. Important for iron homeostasis. Has ferroxidase activity. Iron is taken up in the ferrous form and deposited as ferric hydroxides after oxidation.</text>
</comment>
<dbReference type="GO" id="GO:0006826">
    <property type="term" value="P:iron ion transport"/>
    <property type="evidence" value="ECO:0007669"/>
    <property type="project" value="InterPro"/>
</dbReference>
<dbReference type="OrthoDB" id="186462at2759"/>
<comment type="similarity">
    <text evidence="1 10">Belongs to the ferritin family.</text>
</comment>
<dbReference type="EC" id="1.16.3.1" evidence="10"/>
<evidence type="ECO:0000256" key="7">
    <source>
        <dbReference type="ARBA" id="ARBA00047990"/>
    </source>
</evidence>
<evidence type="ECO:0000256" key="2">
    <source>
        <dbReference type="ARBA" id="ARBA00022434"/>
    </source>
</evidence>
<feature type="binding site" evidence="9">
    <location>
        <position position="25"/>
    </location>
    <ligand>
        <name>Fe cation</name>
        <dbReference type="ChEBI" id="CHEBI:24875"/>
        <label>1</label>
    </ligand>
</feature>
<comment type="catalytic activity">
    <reaction evidence="7 10">
        <text>4 Fe(2+) + O2 + 4 H(+) = 4 Fe(3+) + 2 H2O</text>
        <dbReference type="Rhea" id="RHEA:11148"/>
        <dbReference type="ChEBI" id="CHEBI:15377"/>
        <dbReference type="ChEBI" id="CHEBI:15378"/>
        <dbReference type="ChEBI" id="CHEBI:15379"/>
        <dbReference type="ChEBI" id="CHEBI:29033"/>
        <dbReference type="ChEBI" id="CHEBI:29034"/>
        <dbReference type="EC" id="1.16.3.1"/>
    </reaction>
</comment>
<dbReference type="Gene3D" id="1.20.1260.10">
    <property type="match status" value="1"/>
</dbReference>
<dbReference type="STRING" id="147828.A0A4S2KH52"/>
<dbReference type="PANTHER" id="PTHR11431">
    <property type="entry name" value="FERRITIN"/>
    <property type="match status" value="1"/>
</dbReference>
<dbReference type="InterPro" id="IPR001519">
    <property type="entry name" value="Ferritin"/>
</dbReference>
<keyword evidence="3 9" id="KW-0479">Metal-binding</keyword>
<dbReference type="PROSITE" id="PS50905">
    <property type="entry name" value="FERRITIN_LIKE"/>
    <property type="match status" value="1"/>
</dbReference>
<evidence type="ECO:0000256" key="4">
    <source>
        <dbReference type="ARBA" id="ARBA00023002"/>
    </source>
</evidence>
<evidence type="ECO:0000313" key="13">
    <source>
        <dbReference type="Proteomes" id="UP000308267"/>
    </source>
</evidence>
<dbReference type="AlphaFoldDB" id="A0A4S2KH52"/>
<feature type="binding site" evidence="9">
    <location>
        <position position="60"/>
    </location>
    <ligand>
        <name>Fe cation</name>
        <dbReference type="ChEBI" id="CHEBI:24875"/>
        <label>1</label>
    </ligand>
</feature>
<dbReference type="Proteomes" id="UP000308267">
    <property type="component" value="Unassembled WGS sequence"/>
</dbReference>
<evidence type="ECO:0000256" key="10">
    <source>
        <dbReference type="RuleBase" id="RU361145"/>
    </source>
</evidence>
<feature type="binding site" evidence="9">
    <location>
        <position position="139"/>
    </location>
    <ligand>
        <name>Fe cation</name>
        <dbReference type="ChEBI" id="CHEBI:24875"/>
        <label>1</label>
    </ligand>
</feature>
<dbReference type="InterPro" id="IPR014034">
    <property type="entry name" value="Ferritin_CS"/>
</dbReference>
<dbReference type="PANTHER" id="PTHR11431:SF75">
    <property type="entry name" value="FERRITIN"/>
    <property type="match status" value="1"/>
</dbReference>
<sequence length="175" mass="20019">MSASLSRQFFHVECEAGINKQINMELHASYVYMAMAYHFSRDDVALPGFHKFFMKQSDEEREHAQKFMKYQNMRGGRIVLQNIAPPEATSWTSGLEAMEAALELEKSVNKSLLELHAVSGTHGDPQFSDFLEGEFLREQVESMKQLSDYVTNLRRCGPGLGEYLFDKETLHGEED</sequence>
<evidence type="ECO:0000259" key="11">
    <source>
        <dbReference type="PROSITE" id="PS50905"/>
    </source>
</evidence>
<evidence type="ECO:0000256" key="1">
    <source>
        <dbReference type="ARBA" id="ARBA00007513"/>
    </source>
</evidence>
<dbReference type="GO" id="GO:0006879">
    <property type="term" value="P:intracellular iron ion homeostasis"/>
    <property type="evidence" value="ECO:0007669"/>
    <property type="project" value="UniProtKB-KW"/>
</dbReference>
<organism evidence="12 13">
    <name type="scientific">Opisthorchis felineus</name>
    <dbReference type="NCBI Taxonomy" id="147828"/>
    <lineage>
        <taxon>Eukaryota</taxon>
        <taxon>Metazoa</taxon>
        <taxon>Spiralia</taxon>
        <taxon>Lophotrochozoa</taxon>
        <taxon>Platyhelminthes</taxon>
        <taxon>Trematoda</taxon>
        <taxon>Digenea</taxon>
        <taxon>Opisthorchiida</taxon>
        <taxon>Opisthorchiata</taxon>
        <taxon>Opisthorchiidae</taxon>
        <taxon>Opisthorchis</taxon>
    </lineage>
</organism>
<feature type="binding site" evidence="9">
    <location>
        <position position="63"/>
    </location>
    <ligand>
        <name>Fe cation</name>
        <dbReference type="ChEBI" id="CHEBI:24875"/>
        <label>1</label>
    </ligand>
</feature>
<name>A0A4S2KH52_OPIFE</name>
<protein>
    <recommendedName>
        <fullName evidence="10">Ferritin</fullName>
        <ecNumber evidence="10">1.16.3.1</ecNumber>
    </recommendedName>
</protein>
<dbReference type="GO" id="GO:0008199">
    <property type="term" value="F:ferric iron binding"/>
    <property type="evidence" value="ECO:0007669"/>
    <property type="project" value="InterPro"/>
</dbReference>
<evidence type="ECO:0000313" key="12">
    <source>
        <dbReference type="EMBL" id="TGZ48805.1"/>
    </source>
</evidence>
<dbReference type="GO" id="GO:0008198">
    <property type="term" value="F:ferrous iron binding"/>
    <property type="evidence" value="ECO:0007669"/>
    <property type="project" value="TreeGrafter"/>
</dbReference>
<keyword evidence="2 10" id="KW-0409">Iron storage</keyword>
<dbReference type="Pfam" id="PF00210">
    <property type="entry name" value="Ferritin"/>
    <property type="match status" value="1"/>
</dbReference>
<dbReference type="InterPro" id="IPR008331">
    <property type="entry name" value="Ferritin_DPS_dom"/>
</dbReference>
<gene>
    <name evidence="12" type="ORF">CRM22_010940</name>
</gene>
<dbReference type="GO" id="GO:0005737">
    <property type="term" value="C:cytoplasm"/>
    <property type="evidence" value="ECO:0007669"/>
    <property type="project" value="TreeGrafter"/>
</dbReference>
<dbReference type="EMBL" id="SJOL01011346">
    <property type="protein sequence ID" value="TGZ48805.1"/>
    <property type="molecule type" value="Genomic_DNA"/>
</dbReference>
<accession>A0A4S2KH52</accession>